<name>A0A7W8N6Q3_9BACT</name>
<dbReference type="GO" id="GO:0016646">
    <property type="term" value="F:oxidoreductase activity, acting on the CH-NH group of donors, NAD or NADP as acceptor"/>
    <property type="evidence" value="ECO:0007669"/>
    <property type="project" value="UniProtKB-ARBA"/>
</dbReference>
<evidence type="ECO:0000313" key="3">
    <source>
        <dbReference type="Proteomes" id="UP000569092"/>
    </source>
</evidence>
<dbReference type="EMBL" id="JACHDZ010000005">
    <property type="protein sequence ID" value="MBB5345245.1"/>
    <property type="molecule type" value="Genomic_DNA"/>
</dbReference>
<dbReference type="InterPro" id="IPR012349">
    <property type="entry name" value="Split_barrel_FMN-bd"/>
</dbReference>
<comment type="caution">
    <text evidence="2">The sequence shown here is derived from an EMBL/GenBank/DDBJ whole genome shotgun (WGS) entry which is preliminary data.</text>
</comment>
<dbReference type="Gene3D" id="2.30.110.10">
    <property type="entry name" value="Electron Transport, Fmn-binding Protein, Chain A"/>
    <property type="match status" value="1"/>
</dbReference>
<dbReference type="Pfam" id="PF01613">
    <property type="entry name" value="Flavin_Reduct"/>
    <property type="match status" value="1"/>
</dbReference>
<dbReference type="SUPFAM" id="SSF50475">
    <property type="entry name" value="FMN-binding split barrel"/>
    <property type="match status" value="1"/>
</dbReference>
<organism evidence="2 3">
    <name type="scientific">Tunturiibacter lichenicola</name>
    <dbReference type="NCBI Taxonomy" id="2051959"/>
    <lineage>
        <taxon>Bacteria</taxon>
        <taxon>Pseudomonadati</taxon>
        <taxon>Acidobacteriota</taxon>
        <taxon>Terriglobia</taxon>
        <taxon>Terriglobales</taxon>
        <taxon>Acidobacteriaceae</taxon>
        <taxon>Tunturiibacter</taxon>
    </lineage>
</organism>
<feature type="domain" description="Flavin reductase like" evidence="1">
    <location>
        <begin position="168"/>
        <end position="295"/>
    </location>
</feature>
<evidence type="ECO:0000313" key="2">
    <source>
        <dbReference type="EMBL" id="MBB5345245.1"/>
    </source>
</evidence>
<dbReference type="Proteomes" id="UP000569092">
    <property type="component" value="Unassembled WGS sequence"/>
</dbReference>
<dbReference type="InterPro" id="IPR002563">
    <property type="entry name" value="Flavin_Rdtase-like_dom"/>
</dbReference>
<protein>
    <submittedName>
        <fullName evidence="2">Flavin reductase (DIM6/NTAB) family NADH-FMN oxidoreductase RutF</fullName>
    </submittedName>
</protein>
<dbReference type="GO" id="GO:0010181">
    <property type="term" value="F:FMN binding"/>
    <property type="evidence" value="ECO:0007669"/>
    <property type="project" value="InterPro"/>
</dbReference>
<sequence>MSIDTGVRAGIKRIALGKTLLPQEFTLGLPEPQTEISVFLRGAGVNRDVTEHLSTACAEPLTICIGFDEGTCPSPRERSDLSLVFSERNGQECVLGEIGLDYRQTLTGVRTEFMFFEPRSSKNFCLPNVQLGLHYILHAYRQWRRDNTQGIKMSFLERRASMVTFIRPHPVMLVSVGNYEEGNLFPMNLCGYLGNGHFGFALRTERVAGTVVRRAGYVALSSLPEQQGYLAYRLANQHKKESVDWSELPFATKISKALSIPIPEFAQRVKELEIWNSIAVGSHRFFIGRILEEETYTNELAFCSIHGFYQSWRLKKFEQRDRELVRSLAADTFHKRERHLAK</sequence>
<dbReference type="AlphaFoldDB" id="A0A7W8N6Q3"/>
<proteinExistence type="predicted"/>
<accession>A0A7W8N6Q3</accession>
<reference evidence="2 3" key="1">
    <citation type="submission" date="2020-08" db="EMBL/GenBank/DDBJ databases">
        <title>Genomic Encyclopedia of Type Strains, Phase IV (KMG-V): Genome sequencing to study the core and pangenomes of soil and plant-associated prokaryotes.</title>
        <authorList>
            <person name="Whitman W."/>
        </authorList>
    </citation>
    <scope>NUCLEOTIDE SEQUENCE [LARGE SCALE GENOMIC DNA]</scope>
    <source>
        <strain evidence="2 3">M8US30</strain>
    </source>
</reference>
<evidence type="ECO:0000259" key="1">
    <source>
        <dbReference type="Pfam" id="PF01613"/>
    </source>
</evidence>
<gene>
    <name evidence="2" type="ORF">HDF10_003236</name>
</gene>